<feature type="transmembrane region" description="Helical" evidence="10">
    <location>
        <begin position="226"/>
        <end position="244"/>
    </location>
</feature>
<dbReference type="GO" id="GO:0000139">
    <property type="term" value="C:Golgi membrane"/>
    <property type="evidence" value="ECO:0007669"/>
    <property type="project" value="UniProtKB-SubCell"/>
</dbReference>
<comment type="similarity">
    <text evidence="2">Belongs to the GOSR1 family.</text>
</comment>
<keyword evidence="12" id="KW-1185">Reference proteome</keyword>
<keyword evidence="6 10" id="KW-1133">Transmembrane helix</keyword>
<comment type="caution">
    <text evidence="11">The sequence shown here is derived from an EMBL/GenBank/DDBJ whole genome shotgun (WGS) entry which is preliminary data.</text>
</comment>
<accession>A0A9W7ANL0</accession>
<dbReference type="Proteomes" id="UP001165082">
    <property type="component" value="Unassembled WGS sequence"/>
</dbReference>
<evidence type="ECO:0008006" key="13">
    <source>
        <dbReference type="Google" id="ProtNLM"/>
    </source>
</evidence>
<feature type="region of interest" description="Disordered" evidence="9">
    <location>
        <begin position="35"/>
        <end position="63"/>
    </location>
</feature>
<dbReference type="GO" id="GO:0015031">
    <property type="term" value="P:protein transport"/>
    <property type="evidence" value="ECO:0007669"/>
    <property type="project" value="UniProtKB-KW"/>
</dbReference>
<name>A0A9W7ANL0_9STRA</name>
<keyword evidence="4 10" id="KW-0812">Transmembrane</keyword>
<dbReference type="AlphaFoldDB" id="A0A9W7ANL0"/>
<evidence type="ECO:0000256" key="5">
    <source>
        <dbReference type="ARBA" id="ARBA00022927"/>
    </source>
</evidence>
<dbReference type="EMBL" id="BRXZ01001485">
    <property type="protein sequence ID" value="GMH72338.1"/>
    <property type="molecule type" value="Genomic_DNA"/>
</dbReference>
<dbReference type="GO" id="GO:0005797">
    <property type="term" value="C:Golgi medial cisterna"/>
    <property type="evidence" value="ECO:0007669"/>
    <property type="project" value="TreeGrafter"/>
</dbReference>
<comment type="subcellular location">
    <subcellularLocation>
        <location evidence="1">Golgi apparatus membrane</location>
        <topology evidence="1">Single-pass type IV membrane protein</topology>
    </subcellularLocation>
</comment>
<dbReference type="GO" id="GO:0006888">
    <property type="term" value="P:endoplasmic reticulum to Golgi vesicle-mediated transport"/>
    <property type="evidence" value="ECO:0007669"/>
    <property type="project" value="InterPro"/>
</dbReference>
<proteinExistence type="inferred from homology"/>
<evidence type="ECO:0000313" key="12">
    <source>
        <dbReference type="Proteomes" id="UP001165082"/>
    </source>
</evidence>
<evidence type="ECO:0000256" key="6">
    <source>
        <dbReference type="ARBA" id="ARBA00022989"/>
    </source>
</evidence>
<keyword evidence="8 10" id="KW-0472">Membrane</keyword>
<dbReference type="PANTHER" id="PTHR21094">
    <property type="entry name" value="GOS-28 SNARE- RELATED"/>
    <property type="match status" value="1"/>
</dbReference>
<keyword evidence="3" id="KW-0813">Transport</keyword>
<dbReference type="GO" id="GO:0005484">
    <property type="term" value="F:SNAP receptor activity"/>
    <property type="evidence" value="ECO:0007669"/>
    <property type="project" value="TreeGrafter"/>
</dbReference>
<evidence type="ECO:0000313" key="11">
    <source>
        <dbReference type="EMBL" id="GMH72338.1"/>
    </source>
</evidence>
<dbReference type="GO" id="GO:0048219">
    <property type="term" value="P:inter-Golgi cisterna vesicle-mediated transport"/>
    <property type="evidence" value="ECO:0007669"/>
    <property type="project" value="TreeGrafter"/>
</dbReference>
<dbReference type="InterPro" id="IPR023601">
    <property type="entry name" value="Golgi_SNAP_su1"/>
</dbReference>
<evidence type="ECO:0000256" key="7">
    <source>
        <dbReference type="ARBA" id="ARBA00023034"/>
    </source>
</evidence>
<keyword evidence="7" id="KW-0333">Golgi apparatus</keyword>
<keyword evidence="5" id="KW-0653">Protein transport</keyword>
<evidence type="ECO:0000256" key="3">
    <source>
        <dbReference type="ARBA" id="ARBA00022448"/>
    </source>
</evidence>
<dbReference type="GO" id="GO:0006906">
    <property type="term" value="P:vesicle fusion"/>
    <property type="evidence" value="ECO:0007669"/>
    <property type="project" value="TreeGrafter"/>
</dbReference>
<evidence type="ECO:0000256" key="2">
    <source>
        <dbReference type="ARBA" id="ARBA00008473"/>
    </source>
</evidence>
<evidence type="ECO:0000256" key="10">
    <source>
        <dbReference type="SAM" id="Phobius"/>
    </source>
</evidence>
<sequence length="245" mass="27183">MDMGEYNTLRRKAEGIERELEAKCHRYMQVAQRISSRLDLSSNPTSSSSNAEEGLGGTNPQDLEDSAAEQQLEADITALLRQMGEVNDDMGRVVESSGKGHGSAAVLVRRMREILYDYREDFRKANELLRQSRARTELFNNASSMDVSSGNDAEMEHLLRERGALNSSLLSSRSILGQASEIISDLRNQRTTMSGASSRVASLAGNVPGINEVIDKIRRKKNKDNAIMGVLIAFCVLFCLWYVFG</sequence>
<evidence type="ECO:0000256" key="9">
    <source>
        <dbReference type="SAM" id="MobiDB-lite"/>
    </source>
</evidence>
<reference evidence="11" key="1">
    <citation type="submission" date="2022-07" db="EMBL/GenBank/DDBJ databases">
        <title>Genome analysis of Parmales, a sister group of diatoms, reveals the evolutionary specialization of diatoms from phago-mixotrophs to photoautotrophs.</title>
        <authorList>
            <person name="Ban H."/>
            <person name="Sato S."/>
            <person name="Yoshikawa S."/>
            <person name="Kazumasa Y."/>
            <person name="Nakamura Y."/>
            <person name="Ichinomiya M."/>
            <person name="Saitoh K."/>
            <person name="Sato N."/>
            <person name="Blanc-Mathieu R."/>
            <person name="Endo H."/>
            <person name="Kuwata A."/>
            <person name="Ogata H."/>
        </authorList>
    </citation>
    <scope>NUCLEOTIDE SEQUENCE</scope>
</reference>
<protein>
    <recommendedName>
        <fullName evidence="13">Golgi SNAP receptor complex member 1</fullName>
    </recommendedName>
</protein>
<organism evidence="11 12">
    <name type="scientific">Triparma retinervis</name>
    <dbReference type="NCBI Taxonomy" id="2557542"/>
    <lineage>
        <taxon>Eukaryota</taxon>
        <taxon>Sar</taxon>
        <taxon>Stramenopiles</taxon>
        <taxon>Ochrophyta</taxon>
        <taxon>Bolidophyceae</taxon>
        <taxon>Parmales</taxon>
        <taxon>Triparmaceae</taxon>
        <taxon>Triparma</taxon>
    </lineage>
</organism>
<dbReference type="PANTHER" id="PTHR21094:SF2">
    <property type="entry name" value="GOLGI SNAP RECEPTOR COMPLEX MEMBER 1"/>
    <property type="match status" value="1"/>
</dbReference>
<evidence type="ECO:0000256" key="8">
    <source>
        <dbReference type="ARBA" id="ARBA00023136"/>
    </source>
</evidence>
<dbReference type="GO" id="GO:0005801">
    <property type="term" value="C:cis-Golgi network"/>
    <property type="evidence" value="ECO:0007669"/>
    <property type="project" value="InterPro"/>
</dbReference>
<feature type="compositionally biased region" description="Low complexity" evidence="9">
    <location>
        <begin position="35"/>
        <end position="49"/>
    </location>
</feature>
<evidence type="ECO:0000256" key="4">
    <source>
        <dbReference type="ARBA" id="ARBA00022692"/>
    </source>
</evidence>
<dbReference type="OrthoDB" id="422156at2759"/>
<evidence type="ECO:0000256" key="1">
    <source>
        <dbReference type="ARBA" id="ARBA00004409"/>
    </source>
</evidence>
<dbReference type="Pfam" id="PF12352">
    <property type="entry name" value="V-SNARE_C"/>
    <property type="match status" value="1"/>
</dbReference>
<gene>
    <name evidence="11" type="ORF">TrRE_jg5936</name>
</gene>
<dbReference type="GO" id="GO:0031201">
    <property type="term" value="C:SNARE complex"/>
    <property type="evidence" value="ECO:0007669"/>
    <property type="project" value="TreeGrafter"/>
</dbReference>